<evidence type="ECO:0000313" key="2">
    <source>
        <dbReference type="EMBL" id="GFU04095.1"/>
    </source>
</evidence>
<dbReference type="AlphaFoldDB" id="A0A8X6Q3E1"/>
<keyword evidence="1" id="KW-0732">Signal</keyword>
<feature type="non-terminal residue" evidence="2">
    <location>
        <position position="1"/>
    </location>
</feature>
<protein>
    <submittedName>
        <fullName evidence="2">Uncharacterized protein</fullName>
    </submittedName>
</protein>
<feature type="signal peptide" evidence="1">
    <location>
        <begin position="1"/>
        <end position="20"/>
    </location>
</feature>
<dbReference type="EMBL" id="BMAW01123612">
    <property type="protein sequence ID" value="GFU04095.1"/>
    <property type="molecule type" value="Genomic_DNA"/>
</dbReference>
<name>A0A8X6Q3E1_NEPPI</name>
<evidence type="ECO:0000313" key="3">
    <source>
        <dbReference type="Proteomes" id="UP000887013"/>
    </source>
</evidence>
<comment type="caution">
    <text evidence="2">The sequence shown here is derived from an EMBL/GenBank/DDBJ whole genome shotgun (WGS) entry which is preliminary data.</text>
</comment>
<dbReference type="Proteomes" id="UP000887013">
    <property type="component" value="Unassembled WGS sequence"/>
</dbReference>
<reference evidence="2" key="1">
    <citation type="submission" date="2020-08" db="EMBL/GenBank/DDBJ databases">
        <title>Multicomponent nature underlies the extraordinary mechanical properties of spider dragline silk.</title>
        <authorList>
            <person name="Kono N."/>
            <person name="Nakamura H."/>
            <person name="Mori M."/>
            <person name="Yoshida Y."/>
            <person name="Ohtoshi R."/>
            <person name="Malay A.D."/>
            <person name="Moran D.A.P."/>
            <person name="Tomita M."/>
            <person name="Numata K."/>
            <person name="Arakawa K."/>
        </authorList>
    </citation>
    <scope>NUCLEOTIDE SEQUENCE</scope>
</reference>
<proteinExistence type="predicted"/>
<gene>
    <name evidence="2" type="ORF">NPIL_93691</name>
</gene>
<accession>A0A8X6Q3E1</accession>
<evidence type="ECO:0000256" key="1">
    <source>
        <dbReference type="SAM" id="SignalP"/>
    </source>
</evidence>
<feature type="chain" id="PRO_5036480298" evidence="1">
    <location>
        <begin position="21"/>
        <end position="87"/>
    </location>
</feature>
<organism evidence="2 3">
    <name type="scientific">Nephila pilipes</name>
    <name type="common">Giant wood spider</name>
    <name type="synonym">Nephila maculata</name>
    <dbReference type="NCBI Taxonomy" id="299642"/>
    <lineage>
        <taxon>Eukaryota</taxon>
        <taxon>Metazoa</taxon>
        <taxon>Ecdysozoa</taxon>
        <taxon>Arthropoda</taxon>
        <taxon>Chelicerata</taxon>
        <taxon>Arachnida</taxon>
        <taxon>Araneae</taxon>
        <taxon>Araneomorphae</taxon>
        <taxon>Entelegynae</taxon>
        <taxon>Araneoidea</taxon>
        <taxon>Nephilidae</taxon>
        <taxon>Nephila</taxon>
    </lineage>
</organism>
<keyword evidence="3" id="KW-1185">Reference proteome</keyword>
<sequence>RLSVNLTMFAGFIALQNVATIENPTKCEGIWQIMNYLGKNHLIISDDINCVLFPNVHERGVARQVGQIFKKEKATIYDGQKENRQKW</sequence>